<reference evidence="1" key="1">
    <citation type="submission" date="2019-08" db="EMBL/GenBank/DDBJ databases">
        <title>The improved chromosome-level genome for the pearl oyster Pinctada fucata martensii using PacBio sequencing and Hi-C.</title>
        <authorList>
            <person name="Zheng Z."/>
        </authorList>
    </citation>
    <scope>NUCLEOTIDE SEQUENCE</scope>
    <source>
        <strain evidence="1">ZZ-2019</strain>
        <tissue evidence="1">Adductor muscle</tissue>
    </source>
</reference>
<keyword evidence="2" id="KW-1185">Reference proteome</keyword>
<accession>A0AA88YLG7</accession>
<evidence type="ECO:0000313" key="2">
    <source>
        <dbReference type="Proteomes" id="UP001186944"/>
    </source>
</evidence>
<evidence type="ECO:0000313" key="1">
    <source>
        <dbReference type="EMBL" id="KAK3107276.1"/>
    </source>
</evidence>
<dbReference type="AlphaFoldDB" id="A0AA88YLG7"/>
<dbReference type="EMBL" id="VSWD01000002">
    <property type="protein sequence ID" value="KAK3107276.1"/>
    <property type="molecule type" value="Genomic_DNA"/>
</dbReference>
<gene>
    <name evidence="1" type="ORF">FSP39_010924</name>
</gene>
<protein>
    <recommendedName>
        <fullName evidence="3">MULE transposase domain-containing protein</fullName>
    </recommendedName>
</protein>
<dbReference type="Proteomes" id="UP001186944">
    <property type="component" value="Unassembled WGS sequence"/>
</dbReference>
<name>A0AA88YLG7_PINIB</name>
<comment type="caution">
    <text evidence="1">The sequence shown here is derived from an EMBL/GenBank/DDBJ whole genome shotgun (WGS) entry which is preliminary data.</text>
</comment>
<organism evidence="1 2">
    <name type="scientific">Pinctada imbricata</name>
    <name type="common">Atlantic pearl-oyster</name>
    <name type="synonym">Pinctada martensii</name>
    <dbReference type="NCBI Taxonomy" id="66713"/>
    <lineage>
        <taxon>Eukaryota</taxon>
        <taxon>Metazoa</taxon>
        <taxon>Spiralia</taxon>
        <taxon>Lophotrochozoa</taxon>
        <taxon>Mollusca</taxon>
        <taxon>Bivalvia</taxon>
        <taxon>Autobranchia</taxon>
        <taxon>Pteriomorphia</taxon>
        <taxon>Pterioida</taxon>
        <taxon>Pterioidea</taxon>
        <taxon>Pteriidae</taxon>
        <taxon>Pinctada</taxon>
    </lineage>
</organism>
<evidence type="ECO:0008006" key="3">
    <source>
        <dbReference type="Google" id="ProtNLM"/>
    </source>
</evidence>
<sequence>MRPVVFAFLPGKSQCIYARFFSLLLNSITKLGLTFSPTNAMQDFETAAHTAIKDVFHGVSTTGCFFHFTQCIWRKAQSTGLQMLYRDNSDVKILVRRAAILPLVPLDAIEDVWFQALEDRDDADISDVTQTFTDYVTDQWVDGDRLQWNHFGTNGPRTTNNLEGWHSKLKKMAQHSHPNIFNSIQMIKDVQNAIEINAMQRDAGGTTRPKSKKYVTIDRRLTTLRQRYQDGIIELMDYADSASELLHLG</sequence>
<proteinExistence type="predicted"/>